<comment type="caution">
    <text evidence="5">The sequence shown here is derived from an EMBL/GenBank/DDBJ whole genome shotgun (WGS) entry which is preliminary data.</text>
</comment>
<sequence length="108" mass="12410">MNIHGFNIKGSLDKETRCTHYHGPTDRIAIKFYCCQEYYPCYKCHEEYGCGKKEVWPKEKFDHKAILCGSCGKELSIGDYLKSGYACPSCQAAFNPGCALHYELYFEK</sequence>
<dbReference type="PROSITE" id="PS51266">
    <property type="entry name" value="ZF_CHY"/>
    <property type="match status" value="1"/>
</dbReference>
<dbReference type="AlphaFoldDB" id="A0A0U9H1Q4"/>
<evidence type="ECO:0000256" key="2">
    <source>
        <dbReference type="ARBA" id="ARBA00022771"/>
    </source>
</evidence>
<dbReference type="PANTHER" id="PTHR28082">
    <property type="entry name" value="ZINC FINGER PROTEIN"/>
    <property type="match status" value="1"/>
</dbReference>
<dbReference type="PIRSF" id="PIRSF017292">
    <property type="entry name" value="UCP017292_Znf_CHY"/>
    <property type="match status" value="1"/>
</dbReference>
<accession>A0A0U9H1Q4</accession>
<dbReference type="InterPro" id="IPR052604">
    <property type="entry name" value="Mito_Tim_assembly_helper"/>
</dbReference>
<dbReference type="GO" id="GO:0045041">
    <property type="term" value="P:protein import into mitochondrial intermembrane space"/>
    <property type="evidence" value="ECO:0007669"/>
    <property type="project" value="TreeGrafter"/>
</dbReference>
<evidence type="ECO:0000259" key="4">
    <source>
        <dbReference type="PROSITE" id="PS51266"/>
    </source>
</evidence>
<keyword evidence="2" id="KW-0863">Zinc-finger</keyword>
<name>A0A0U9H1Q4_9BACI</name>
<dbReference type="InterPro" id="IPR016694">
    <property type="entry name" value="UCP017292"/>
</dbReference>
<keyword evidence="3" id="KW-0862">Zinc</keyword>
<gene>
    <name evidence="5" type="ORF">OPHB3_0389</name>
</gene>
<evidence type="ECO:0000313" key="6">
    <source>
        <dbReference type="Proteomes" id="UP000052946"/>
    </source>
</evidence>
<proteinExistence type="predicted"/>
<dbReference type="EMBL" id="BBXV01000007">
    <property type="protein sequence ID" value="GAQ16466.1"/>
    <property type="molecule type" value="Genomic_DNA"/>
</dbReference>
<dbReference type="Pfam" id="PF05495">
    <property type="entry name" value="zf-CHY"/>
    <property type="match status" value="1"/>
</dbReference>
<dbReference type="GO" id="GO:0008270">
    <property type="term" value="F:zinc ion binding"/>
    <property type="evidence" value="ECO:0007669"/>
    <property type="project" value="UniProtKB-KW"/>
</dbReference>
<dbReference type="Proteomes" id="UP000052946">
    <property type="component" value="Unassembled WGS sequence"/>
</dbReference>
<organism evidence="5 6">
    <name type="scientific">Oceanobacillus picturae</name>
    <dbReference type="NCBI Taxonomy" id="171693"/>
    <lineage>
        <taxon>Bacteria</taxon>
        <taxon>Bacillati</taxon>
        <taxon>Bacillota</taxon>
        <taxon>Bacilli</taxon>
        <taxon>Bacillales</taxon>
        <taxon>Bacillaceae</taxon>
        <taxon>Oceanobacillus</taxon>
    </lineage>
</organism>
<feature type="domain" description="CHY-type" evidence="4">
    <location>
        <begin position="11"/>
        <end position="92"/>
    </location>
</feature>
<dbReference type="SUPFAM" id="SSF161219">
    <property type="entry name" value="CHY zinc finger-like"/>
    <property type="match status" value="1"/>
</dbReference>
<evidence type="ECO:0000256" key="1">
    <source>
        <dbReference type="ARBA" id="ARBA00022723"/>
    </source>
</evidence>
<protein>
    <submittedName>
        <fullName evidence="5">Chromophore lyase</fullName>
    </submittedName>
</protein>
<dbReference type="GO" id="GO:0016829">
    <property type="term" value="F:lyase activity"/>
    <property type="evidence" value="ECO:0007669"/>
    <property type="project" value="UniProtKB-KW"/>
</dbReference>
<keyword evidence="1" id="KW-0479">Metal-binding</keyword>
<keyword evidence="5" id="KW-0456">Lyase</keyword>
<reference evidence="5 6" key="2">
    <citation type="journal article" date="2016" name="Genome Announc.">
        <title>Draft Genome Sequence of Oceanobacillus picturae Heshi-B3, Isolated from Fermented Rice Bran in a Traditional Japanese Seafood Dish.</title>
        <authorList>
            <person name="Akuzawa S."/>
            <person name="Nagaoka J."/>
            <person name="Kanekatsu M."/>
            <person name="Kanesaki Y."/>
            <person name="Suzuki T."/>
        </authorList>
    </citation>
    <scope>NUCLEOTIDE SEQUENCE [LARGE SCALE GENOMIC DNA]</scope>
    <source>
        <strain evidence="5 6">Heshi-B3</strain>
    </source>
</reference>
<dbReference type="InterPro" id="IPR008913">
    <property type="entry name" value="Znf_CHY"/>
</dbReference>
<evidence type="ECO:0000256" key="3">
    <source>
        <dbReference type="ARBA" id="ARBA00022833"/>
    </source>
</evidence>
<reference evidence="6" key="1">
    <citation type="submission" date="2015-07" db="EMBL/GenBank/DDBJ databases">
        <title>Draft Genome Sequence of Oceanobacillus picturae Heshi-B3 that Was Isolated from Fermented Rice Bran with Aging Salted Mackerel, Which Was Named Heshiko as Traditional Fermented Seafood in Japan.</title>
        <authorList>
            <person name="Akuzawa S."/>
            <person name="Nakagawa J."/>
            <person name="Kanekatsu T."/>
            <person name="Kanesaki Y."/>
            <person name="Suzuki T."/>
        </authorList>
    </citation>
    <scope>NUCLEOTIDE SEQUENCE [LARGE SCALE GENOMIC DNA]</scope>
    <source>
        <strain evidence="6">Heshi-B3</strain>
    </source>
</reference>
<evidence type="ECO:0000313" key="5">
    <source>
        <dbReference type="EMBL" id="GAQ16466.1"/>
    </source>
</evidence>
<dbReference type="PANTHER" id="PTHR28082:SF1">
    <property type="entry name" value="HELPER OF TIM PROTEIN 13"/>
    <property type="match status" value="1"/>
</dbReference>
<dbReference type="InterPro" id="IPR037274">
    <property type="entry name" value="Znf_CHY_sf"/>
</dbReference>